<dbReference type="EMBL" id="CP071090">
    <property type="protein sequence ID" value="QSQ19045.1"/>
    <property type="molecule type" value="Genomic_DNA"/>
</dbReference>
<dbReference type="PROSITE" id="PS51257">
    <property type="entry name" value="PROKAR_LIPOPROTEIN"/>
    <property type="match status" value="1"/>
</dbReference>
<dbReference type="Proteomes" id="UP000662747">
    <property type="component" value="Chromosome"/>
</dbReference>
<keyword evidence="2" id="KW-1185">Reference proteome</keyword>
<dbReference type="RefSeq" id="WP_206720633.1">
    <property type="nucleotide sequence ID" value="NZ_CP071090.1"/>
</dbReference>
<evidence type="ECO:0008006" key="3">
    <source>
        <dbReference type="Google" id="ProtNLM"/>
    </source>
</evidence>
<evidence type="ECO:0000313" key="1">
    <source>
        <dbReference type="EMBL" id="QSQ19045.1"/>
    </source>
</evidence>
<gene>
    <name evidence="1" type="ORF">JY651_27250</name>
</gene>
<accession>A0ABX7NN82</accession>
<proteinExistence type="predicted"/>
<name>A0ABX7NN82_9BACT</name>
<reference evidence="1 2" key="1">
    <citation type="submission" date="2021-02" db="EMBL/GenBank/DDBJ databases">
        <title>De Novo genome assembly of isolated myxobacteria.</title>
        <authorList>
            <person name="Stevens D.C."/>
        </authorList>
    </citation>
    <scope>NUCLEOTIDE SEQUENCE [LARGE SCALE GENOMIC DNA]</scope>
    <source>
        <strain evidence="2">SCPEA02</strain>
    </source>
</reference>
<protein>
    <recommendedName>
        <fullName evidence="3">Lipoprotein</fullName>
    </recommendedName>
</protein>
<organism evidence="1 2">
    <name type="scientific">Pyxidicoccus parkwayensis</name>
    <dbReference type="NCBI Taxonomy" id="2813578"/>
    <lineage>
        <taxon>Bacteria</taxon>
        <taxon>Pseudomonadati</taxon>
        <taxon>Myxococcota</taxon>
        <taxon>Myxococcia</taxon>
        <taxon>Myxococcales</taxon>
        <taxon>Cystobacterineae</taxon>
        <taxon>Myxococcaceae</taxon>
        <taxon>Pyxidicoccus</taxon>
    </lineage>
</organism>
<evidence type="ECO:0000313" key="2">
    <source>
        <dbReference type="Proteomes" id="UP000662747"/>
    </source>
</evidence>
<sequence>MRRIFVMMSLVALSACGGQPPAEEAPTEQQPAAGDVGATALCSSTNAWECFCAQYKTSATCNQASQGSWHCVWVNNKCSPTYE</sequence>